<accession>A0A7J8MQ97</accession>
<feature type="region of interest" description="Disordered" evidence="1">
    <location>
        <begin position="215"/>
        <end position="257"/>
    </location>
</feature>
<name>A0A7J8MQ97_9ROSI</name>
<protein>
    <submittedName>
        <fullName evidence="2">Uncharacterized protein</fullName>
    </submittedName>
</protein>
<feature type="compositionally biased region" description="Polar residues" evidence="1">
    <location>
        <begin position="215"/>
        <end position="236"/>
    </location>
</feature>
<gene>
    <name evidence="2" type="ORF">Golob_011559</name>
</gene>
<dbReference type="AlphaFoldDB" id="A0A7J8MQ97"/>
<reference evidence="2 3" key="1">
    <citation type="journal article" date="2019" name="Genome Biol. Evol.">
        <title>Insights into the evolution of the New World diploid cottons (Gossypium, subgenus Houzingenia) based on genome sequencing.</title>
        <authorList>
            <person name="Grover C.E."/>
            <person name="Arick M.A. 2nd"/>
            <person name="Thrash A."/>
            <person name="Conover J.L."/>
            <person name="Sanders W.S."/>
            <person name="Peterson D.G."/>
            <person name="Frelichowski J.E."/>
            <person name="Scheffler J.A."/>
            <person name="Scheffler B.E."/>
            <person name="Wendel J.F."/>
        </authorList>
    </citation>
    <scope>NUCLEOTIDE SEQUENCE [LARGE SCALE GENOMIC DNA]</scope>
    <source>
        <strain evidence="2">157</strain>
        <tissue evidence="2">Leaf</tissue>
    </source>
</reference>
<proteinExistence type="predicted"/>
<comment type="caution">
    <text evidence="2">The sequence shown here is derived from an EMBL/GenBank/DDBJ whole genome shotgun (WGS) entry which is preliminary data.</text>
</comment>
<keyword evidence="3" id="KW-1185">Reference proteome</keyword>
<dbReference type="EMBL" id="JABEZX010000009">
    <property type="protein sequence ID" value="MBA0566774.1"/>
    <property type="molecule type" value="Genomic_DNA"/>
</dbReference>
<organism evidence="2 3">
    <name type="scientific">Gossypium lobatum</name>
    <dbReference type="NCBI Taxonomy" id="34289"/>
    <lineage>
        <taxon>Eukaryota</taxon>
        <taxon>Viridiplantae</taxon>
        <taxon>Streptophyta</taxon>
        <taxon>Embryophyta</taxon>
        <taxon>Tracheophyta</taxon>
        <taxon>Spermatophyta</taxon>
        <taxon>Magnoliopsida</taxon>
        <taxon>eudicotyledons</taxon>
        <taxon>Gunneridae</taxon>
        <taxon>Pentapetalae</taxon>
        <taxon>rosids</taxon>
        <taxon>malvids</taxon>
        <taxon>Malvales</taxon>
        <taxon>Malvaceae</taxon>
        <taxon>Malvoideae</taxon>
        <taxon>Gossypium</taxon>
    </lineage>
</organism>
<sequence>MFGAFQLATSANIAPMTHGLPLEHLQALCGKEFKRVKRYDLTKQSPSLVEHYETRNYYESGKLFVAEYEVEFVRLSQYTVEMVSKKKGYCQRFFFGFHGDIQLYLVTHDVANFGELFDKAKVIRRLRNAYKDKRDCKCKMRPLLKCELVLVDEEEVEVVKQDKLIPKDVVVVPVVQEFYTSLWDQGFRNTKGHMWDTVLMRGKEGKQIKNWNNHQQEATAAPASSQRKAKSATQQEIDMFGLTHPEKEEEEQEIEEE</sequence>
<evidence type="ECO:0000256" key="1">
    <source>
        <dbReference type="SAM" id="MobiDB-lite"/>
    </source>
</evidence>
<feature type="compositionally biased region" description="Acidic residues" evidence="1">
    <location>
        <begin position="248"/>
        <end position="257"/>
    </location>
</feature>
<evidence type="ECO:0000313" key="2">
    <source>
        <dbReference type="EMBL" id="MBA0566774.1"/>
    </source>
</evidence>
<evidence type="ECO:0000313" key="3">
    <source>
        <dbReference type="Proteomes" id="UP000593572"/>
    </source>
</evidence>
<dbReference type="Proteomes" id="UP000593572">
    <property type="component" value="Unassembled WGS sequence"/>
</dbReference>